<feature type="domain" description="Wall-associated receptor kinase galacturonan-binding" evidence="4">
    <location>
        <begin position="32"/>
        <end position="95"/>
    </location>
</feature>
<gene>
    <name evidence="5" type="ORF">FH972_016395</name>
</gene>
<dbReference type="PANTHER" id="PTHR33138:SF30">
    <property type="entry name" value="LEAF RUST 10 DISEASE-RESISTANCE LOCUS RECEPTOR-LIKE PROTEIN KINASE-LIKE 2.7"/>
    <property type="match status" value="1"/>
</dbReference>
<name>A0A5N6RJ61_9ROSI</name>
<protein>
    <recommendedName>
        <fullName evidence="4">Wall-associated receptor kinase galacturonan-binding domain-containing protein</fullName>
    </recommendedName>
</protein>
<accession>A0A5N6RJ61</accession>
<dbReference type="EMBL" id="CM017326">
    <property type="protein sequence ID" value="KAE8077877.1"/>
    <property type="molecule type" value="Genomic_DNA"/>
</dbReference>
<dbReference type="GO" id="GO:0030247">
    <property type="term" value="F:polysaccharide binding"/>
    <property type="evidence" value="ECO:0007669"/>
    <property type="project" value="InterPro"/>
</dbReference>
<dbReference type="AlphaFoldDB" id="A0A5N6RJ61"/>
<proteinExistence type="predicted"/>
<reference evidence="5 6" key="1">
    <citation type="submission" date="2019-06" db="EMBL/GenBank/DDBJ databases">
        <title>A chromosomal-level reference genome of Carpinus fangiana (Coryloideae, Betulaceae).</title>
        <authorList>
            <person name="Yang X."/>
            <person name="Wang Z."/>
            <person name="Zhang L."/>
            <person name="Hao G."/>
            <person name="Liu J."/>
            <person name="Yang Y."/>
        </authorList>
    </citation>
    <scope>NUCLEOTIDE SEQUENCE [LARGE SCALE GENOMIC DNA]</scope>
    <source>
        <strain evidence="5">Cfa_2016G</strain>
        <tissue evidence="5">Leaf</tissue>
    </source>
</reference>
<dbReference type="OrthoDB" id="1146903at2759"/>
<evidence type="ECO:0000313" key="6">
    <source>
        <dbReference type="Proteomes" id="UP000327013"/>
    </source>
</evidence>
<organism evidence="5 6">
    <name type="scientific">Carpinus fangiana</name>
    <dbReference type="NCBI Taxonomy" id="176857"/>
    <lineage>
        <taxon>Eukaryota</taxon>
        <taxon>Viridiplantae</taxon>
        <taxon>Streptophyta</taxon>
        <taxon>Embryophyta</taxon>
        <taxon>Tracheophyta</taxon>
        <taxon>Spermatophyta</taxon>
        <taxon>Magnoliopsida</taxon>
        <taxon>eudicotyledons</taxon>
        <taxon>Gunneridae</taxon>
        <taxon>Pentapetalae</taxon>
        <taxon>rosids</taxon>
        <taxon>fabids</taxon>
        <taxon>Fagales</taxon>
        <taxon>Betulaceae</taxon>
        <taxon>Carpinus</taxon>
    </lineage>
</organism>
<dbReference type="PANTHER" id="PTHR33138">
    <property type="entry name" value="OS01G0690200 PROTEIN"/>
    <property type="match status" value="1"/>
</dbReference>
<evidence type="ECO:0000259" key="4">
    <source>
        <dbReference type="Pfam" id="PF13947"/>
    </source>
</evidence>
<keyword evidence="2 3" id="KW-0732">Signal</keyword>
<evidence type="ECO:0000256" key="2">
    <source>
        <dbReference type="ARBA" id="ARBA00022729"/>
    </source>
</evidence>
<dbReference type="InterPro" id="IPR025287">
    <property type="entry name" value="WAK_GUB"/>
</dbReference>
<evidence type="ECO:0000313" key="5">
    <source>
        <dbReference type="EMBL" id="KAE8077877.1"/>
    </source>
</evidence>
<feature type="chain" id="PRO_5024424291" description="Wall-associated receptor kinase galacturonan-binding domain-containing protein" evidence="3">
    <location>
        <begin position="26"/>
        <end position="280"/>
    </location>
</feature>
<dbReference type="Proteomes" id="UP000327013">
    <property type="component" value="Chromosome 6"/>
</dbReference>
<evidence type="ECO:0000256" key="3">
    <source>
        <dbReference type="SAM" id="SignalP"/>
    </source>
</evidence>
<feature type="signal peptide" evidence="3">
    <location>
        <begin position="1"/>
        <end position="25"/>
    </location>
</feature>
<keyword evidence="6" id="KW-1185">Reference proteome</keyword>
<comment type="subcellular location">
    <subcellularLocation>
        <location evidence="1">Membrane</location>
        <topology evidence="1">Single-pass membrane protein</topology>
    </subcellularLocation>
</comment>
<sequence>MARGILSLSLSALIVVAFAHQSCSAEDDSHICPASSCGNIRNISYPFRLKSDSEHCGDPRYILSCENNQTVLYLNGARYHVQEINYNYNYTIRLVYPGILNDTDSTVDPLYPLDFTNISSGDPYYPSYVYNFDLVLPYVVLVNCEKPVNSRRYLDISTCINSSLSHSKRYTYILLGPIWDLEDLCQVEQISLTSWSHQYVDDFRNMSCTNIRNELLRGFELSWYRAYCGSCRSYDDCYLDDGVNQVVCDPYALVDMLHGIYRRKVSMILYISKSCFKDIR</sequence>
<dbReference type="GO" id="GO:0016020">
    <property type="term" value="C:membrane"/>
    <property type="evidence" value="ECO:0007669"/>
    <property type="project" value="UniProtKB-SubCell"/>
</dbReference>
<dbReference type="Pfam" id="PF13947">
    <property type="entry name" value="GUB_WAK_bind"/>
    <property type="match status" value="1"/>
</dbReference>
<evidence type="ECO:0000256" key="1">
    <source>
        <dbReference type="ARBA" id="ARBA00004167"/>
    </source>
</evidence>